<evidence type="ECO:0000313" key="1">
    <source>
        <dbReference type="EMBL" id="KAF2683444.1"/>
    </source>
</evidence>
<dbReference type="GO" id="GO:0005829">
    <property type="term" value="C:cytosol"/>
    <property type="evidence" value="ECO:0007669"/>
    <property type="project" value="TreeGrafter"/>
</dbReference>
<gene>
    <name evidence="1" type="ORF">K458DRAFT_390059</name>
</gene>
<dbReference type="InterPro" id="IPR019410">
    <property type="entry name" value="Methyltransf_16"/>
</dbReference>
<dbReference type="PANTHER" id="PTHR14614">
    <property type="entry name" value="HEPATOCELLULAR CARCINOMA-ASSOCIATED ANTIGEN"/>
    <property type="match status" value="1"/>
</dbReference>
<dbReference type="Pfam" id="PF10294">
    <property type="entry name" value="Methyltransf_16"/>
    <property type="match status" value="1"/>
</dbReference>
<dbReference type="SUPFAM" id="SSF53335">
    <property type="entry name" value="S-adenosyl-L-methionine-dependent methyltransferases"/>
    <property type="match status" value="1"/>
</dbReference>
<protein>
    <recommendedName>
        <fullName evidence="3">Methyltransferase-domain-containing protein</fullName>
    </recommendedName>
</protein>
<dbReference type="PANTHER" id="PTHR14614:SF132">
    <property type="entry name" value="PROTEIN-LYSINE METHYLTRANSFERASE C42C1.13"/>
    <property type="match status" value="1"/>
</dbReference>
<proteinExistence type="predicted"/>
<accession>A0A6G1IYW8</accession>
<dbReference type="InterPro" id="IPR029063">
    <property type="entry name" value="SAM-dependent_MTases_sf"/>
</dbReference>
<organism evidence="1 2">
    <name type="scientific">Lentithecium fluviatile CBS 122367</name>
    <dbReference type="NCBI Taxonomy" id="1168545"/>
    <lineage>
        <taxon>Eukaryota</taxon>
        <taxon>Fungi</taxon>
        <taxon>Dikarya</taxon>
        <taxon>Ascomycota</taxon>
        <taxon>Pezizomycotina</taxon>
        <taxon>Dothideomycetes</taxon>
        <taxon>Pleosporomycetidae</taxon>
        <taxon>Pleosporales</taxon>
        <taxon>Massarineae</taxon>
        <taxon>Lentitheciaceae</taxon>
        <taxon>Lentithecium</taxon>
    </lineage>
</organism>
<dbReference type="OrthoDB" id="413520at2759"/>
<evidence type="ECO:0000313" key="2">
    <source>
        <dbReference type="Proteomes" id="UP000799291"/>
    </source>
</evidence>
<dbReference type="AlphaFoldDB" id="A0A6G1IYW8"/>
<reference evidence="1" key="1">
    <citation type="journal article" date="2020" name="Stud. Mycol.">
        <title>101 Dothideomycetes genomes: a test case for predicting lifestyles and emergence of pathogens.</title>
        <authorList>
            <person name="Haridas S."/>
            <person name="Albert R."/>
            <person name="Binder M."/>
            <person name="Bloem J."/>
            <person name="Labutti K."/>
            <person name="Salamov A."/>
            <person name="Andreopoulos B."/>
            <person name="Baker S."/>
            <person name="Barry K."/>
            <person name="Bills G."/>
            <person name="Bluhm B."/>
            <person name="Cannon C."/>
            <person name="Castanera R."/>
            <person name="Culley D."/>
            <person name="Daum C."/>
            <person name="Ezra D."/>
            <person name="Gonzalez J."/>
            <person name="Henrissat B."/>
            <person name="Kuo A."/>
            <person name="Liang C."/>
            <person name="Lipzen A."/>
            <person name="Lutzoni F."/>
            <person name="Magnuson J."/>
            <person name="Mondo S."/>
            <person name="Nolan M."/>
            <person name="Ohm R."/>
            <person name="Pangilinan J."/>
            <person name="Park H.-J."/>
            <person name="Ramirez L."/>
            <person name="Alfaro M."/>
            <person name="Sun H."/>
            <person name="Tritt A."/>
            <person name="Yoshinaga Y."/>
            <person name="Zwiers L.-H."/>
            <person name="Turgeon B."/>
            <person name="Goodwin S."/>
            <person name="Spatafora J."/>
            <person name="Crous P."/>
            <person name="Grigoriev I."/>
        </authorList>
    </citation>
    <scope>NUCLEOTIDE SEQUENCE</scope>
    <source>
        <strain evidence="1">CBS 122367</strain>
    </source>
</reference>
<dbReference type="Proteomes" id="UP000799291">
    <property type="component" value="Unassembled WGS sequence"/>
</dbReference>
<keyword evidence="2" id="KW-1185">Reference proteome</keyword>
<dbReference type="EMBL" id="MU005584">
    <property type="protein sequence ID" value="KAF2683444.1"/>
    <property type="molecule type" value="Genomic_DNA"/>
</dbReference>
<name>A0A6G1IYW8_9PLEO</name>
<dbReference type="Gene3D" id="3.40.50.150">
    <property type="entry name" value="Vaccinia Virus protein VP39"/>
    <property type="match status" value="1"/>
</dbReference>
<evidence type="ECO:0008006" key="3">
    <source>
        <dbReference type="Google" id="ProtNLM"/>
    </source>
</evidence>
<sequence>MRYIRFLKTPRIVHEKNTSRPQICCLITITSDLGDSFLPHDLTLSAELLDAETEEVIVWKTAQWTGGRTLPITFPLSKSRGARLLKLRVGVEPKSKCDEFSQLLDEDFRGTVSAWSAQFDPSAESNEAEKLVERRFDMGNEVQVNVWEETGESIARHLWDAGITLSCHLSKLLNENRFRVNSLEQLGTRKLRVVELGTGCGMVGITIAKLMQDTTVVLTDLAEAREIVEHNLEQNIKDRTKIKFQELDWEEDLPEHLQGRGTRCPHCAQIELVIAADCTYNSDSSPALVNTIHSIAKTSPHVTVAIAMKVRHFSEEGFFDLMSNCKFRTTNTIEYLLPGDENAGEETVHLYTYSYDGEGNRDTCPNQFCESYL</sequence>
<dbReference type="GO" id="GO:0008757">
    <property type="term" value="F:S-adenosylmethionine-dependent methyltransferase activity"/>
    <property type="evidence" value="ECO:0007669"/>
    <property type="project" value="UniProtKB-ARBA"/>
</dbReference>